<evidence type="ECO:0000256" key="3">
    <source>
        <dbReference type="ARBA" id="ARBA00022691"/>
    </source>
</evidence>
<dbReference type="Gene3D" id="3.40.50.150">
    <property type="entry name" value="Vaccinia Virus protein VP39"/>
    <property type="match status" value="1"/>
</dbReference>
<protein>
    <submittedName>
        <fullName evidence="6">Methyltransferase type 11 domain protein</fullName>
        <ecNumber evidence="6">2.1.1.-</ecNumber>
    </submittedName>
</protein>
<reference evidence="6" key="2">
    <citation type="journal article" date="2014" name="ISME J.">
        <title>Microbial stratification in low pH oxic and suboxic macroscopic growths along an acid mine drainage.</title>
        <authorList>
            <person name="Mendez-Garcia C."/>
            <person name="Mesa V."/>
            <person name="Sprenger R.R."/>
            <person name="Richter M."/>
            <person name="Diez M.S."/>
            <person name="Solano J."/>
            <person name="Bargiela R."/>
            <person name="Golyshina O.V."/>
            <person name="Manteca A."/>
            <person name="Ramos J.L."/>
            <person name="Gallego J.R."/>
            <person name="Llorente I."/>
            <person name="Martins Dos Santos V.A."/>
            <person name="Jensen O.N."/>
            <person name="Pelaez A.I."/>
            <person name="Sanchez J."/>
            <person name="Ferrer M."/>
        </authorList>
    </citation>
    <scope>NUCLEOTIDE SEQUENCE</scope>
</reference>
<dbReference type="GO" id="GO:0008757">
    <property type="term" value="F:S-adenosylmethionine-dependent methyltransferase activity"/>
    <property type="evidence" value="ECO:0007669"/>
    <property type="project" value="InterPro"/>
</dbReference>
<evidence type="ECO:0000259" key="5">
    <source>
        <dbReference type="Pfam" id="PF08241"/>
    </source>
</evidence>
<feature type="domain" description="Methyltransferase type 11" evidence="5">
    <location>
        <begin position="64"/>
        <end position="157"/>
    </location>
</feature>
<evidence type="ECO:0000256" key="1">
    <source>
        <dbReference type="ARBA" id="ARBA00022603"/>
    </source>
</evidence>
<evidence type="ECO:0000256" key="4">
    <source>
        <dbReference type="SAM" id="MobiDB-lite"/>
    </source>
</evidence>
<keyword evidence="2 6" id="KW-0808">Transferase</keyword>
<accession>T1CSC1</accession>
<dbReference type="PANTHER" id="PTHR43464">
    <property type="entry name" value="METHYLTRANSFERASE"/>
    <property type="match status" value="1"/>
</dbReference>
<keyword evidence="1 6" id="KW-0489">Methyltransferase</keyword>
<dbReference type="AlphaFoldDB" id="T1CSC1"/>
<dbReference type="GO" id="GO:0032259">
    <property type="term" value="P:methylation"/>
    <property type="evidence" value="ECO:0007669"/>
    <property type="project" value="UniProtKB-KW"/>
</dbReference>
<reference evidence="6" key="1">
    <citation type="submission" date="2013-08" db="EMBL/GenBank/DDBJ databases">
        <authorList>
            <person name="Mendez C."/>
            <person name="Richter M."/>
            <person name="Ferrer M."/>
            <person name="Sanchez J."/>
        </authorList>
    </citation>
    <scope>NUCLEOTIDE SEQUENCE</scope>
</reference>
<feature type="compositionally biased region" description="Low complexity" evidence="4">
    <location>
        <begin position="11"/>
        <end position="22"/>
    </location>
</feature>
<dbReference type="SUPFAM" id="SSF53335">
    <property type="entry name" value="S-adenosyl-L-methionine-dependent methyltransferases"/>
    <property type="match status" value="1"/>
</dbReference>
<gene>
    <name evidence="6" type="ORF">B1B_03930</name>
</gene>
<evidence type="ECO:0000256" key="2">
    <source>
        <dbReference type="ARBA" id="ARBA00022679"/>
    </source>
</evidence>
<comment type="caution">
    <text evidence="6">The sequence shown here is derived from an EMBL/GenBank/DDBJ whole genome shotgun (WGS) entry which is preliminary data.</text>
</comment>
<dbReference type="InterPro" id="IPR029063">
    <property type="entry name" value="SAM-dependent_MTases_sf"/>
</dbReference>
<feature type="region of interest" description="Disordered" evidence="4">
    <location>
        <begin position="318"/>
        <end position="348"/>
    </location>
</feature>
<proteinExistence type="predicted"/>
<name>T1CSC1_9ZZZZ</name>
<organism evidence="6">
    <name type="scientific">mine drainage metagenome</name>
    <dbReference type="NCBI Taxonomy" id="410659"/>
    <lineage>
        <taxon>unclassified sequences</taxon>
        <taxon>metagenomes</taxon>
        <taxon>ecological metagenomes</taxon>
    </lineage>
</organism>
<dbReference type="EMBL" id="AUZY01002447">
    <property type="protein sequence ID" value="EQD72210.1"/>
    <property type="molecule type" value="Genomic_DNA"/>
</dbReference>
<dbReference type="InterPro" id="IPR013216">
    <property type="entry name" value="Methyltransf_11"/>
</dbReference>
<evidence type="ECO:0000313" key="6">
    <source>
        <dbReference type="EMBL" id="EQD72210.1"/>
    </source>
</evidence>
<keyword evidence="3" id="KW-0949">S-adenosyl-L-methionine</keyword>
<dbReference type="PANTHER" id="PTHR43464:SF19">
    <property type="entry name" value="UBIQUINONE BIOSYNTHESIS O-METHYLTRANSFERASE, MITOCHONDRIAL"/>
    <property type="match status" value="1"/>
</dbReference>
<feature type="region of interest" description="Disordered" evidence="4">
    <location>
        <begin position="1"/>
        <end position="23"/>
    </location>
</feature>
<dbReference type="Pfam" id="PF08241">
    <property type="entry name" value="Methyltransf_11"/>
    <property type="match status" value="1"/>
</dbReference>
<sequence length="348" mass="38519">MGAALGKPGRSPASAPHDASPPEVLADYRSYDLRREWEGRERTTRLEEELLSTLATDLDHQRWLELGCGYGRLTPALARRSREYVALDLNSEGLLSVPVPPGPDRFLRVAANLHHLPFEQESFTVVSLIRVLHHLEDPRTVFREMMRVLVPGGSLVLSYAPKPTLGSLQQDILHWIRGVSMGRTYTTFSRKEVDYLGDLPFPILVPRASYVHRLVEETGGTLTKETGHGPEVLERVLPLRTSQALSRIFGTTVLASTRFLLCRKPGGTVGAPLAEPLHWRCPRCHTPLLPGPAEGGLKCPGCAFLLRRTTGLIDARYLPPHSRRVGPAPREARERDGAVPDPSEDPTA</sequence>
<dbReference type="EC" id="2.1.1.-" evidence="6"/>
<dbReference type="CDD" id="cd02440">
    <property type="entry name" value="AdoMet_MTases"/>
    <property type="match status" value="1"/>
</dbReference>